<dbReference type="AlphaFoldDB" id="A0A8I1X463"/>
<organism evidence="5 6">
    <name type="scientific">Prochlorococcus marinus str. XMU1401</name>
    <dbReference type="NCBI Taxonomy" id="2052594"/>
    <lineage>
        <taxon>Bacteria</taxon>
        <taxon>Bacillati</taxon>
        <taxon>Cyanobacteriota</taxon>
        <taxon>Cyanophyceae</taxon>
        <taxon>Synechococcales</taxon>
        <taxon>Prochlorococcaceae</taxon>
        <taxon>Prochlorococcus</taxon>
    </lineage>
</organism>
<dbReference type="CDD" id="cd01310">
    <property type="entry name" value="TatD_DNAse"/>
    <property type="match status" value="1"/>
</dbReference>
<dbReference type="GO" id="GO:0004536">
    <property type="term" value="F:DNA nuclease activity"/>
    <property type="evidence" value="ECO:0007669"/>
    <property type="project" value="InterPro"/>
</dbReference>
<comment type="caution">
    <text evidence="5">The sequence shown here is derived from an EMBL/GenBank/DDBJ whole genome shotgun (WGS) entry which is preliminary data.</text>
</comment>
<keyword evidence="2 3" id="KW-0378">Hydrolase</keyword>
<feature type="binding site" evidence="3 4">
    <location>
        <position position="159"/>
    </location>
    <ligand>
        <name>a divalent metal cation</name>
        <dbReference type="ChEBI" id="CHEBI:60240"/>
        <label>2</label>
    </ligand>
</feature>
<dbReference type="Gene3D" id="3.20.20.140">
    <property type="entry name" value="Metal-dependent hydrolases"/>
    <property type="match status" value="1"/>
</dbReference>
<dbReference type="RefSeq" id="WP_100884095.1">
    <property type="nucleotide sequence ID" value="NZ_JAAORC010000002.1"/>
</dbReference>
<evidence type="ECO:0000313" key="5">
    <source>
        <dbReference type="EMBL" id="MBO8223528.1"/>
    </source>
</evidence>
<dbReference type="Proteomes" id="UP000666562">
    <property type="component" value="Unassembled WGS sequence"/>
</dbReference>
<dbReference type="EC" id="3.1.1.96" evidence="3"/>
<evidence type="ECO:0000256" key="2">
    <source>
        <dbReference type="ARBA" id="ARBA00022801"/>
    </source>
</evidence>
<comment type="catalytic activity">
    <reaction evidence="3">
        <text>a D-aminoacyl-tRNA + H2O = a tRNA + a D-alpha-amino acid + H(+)</text>
        <dbReference type="Rhea" id="RHEA:13953"/>
        <dbReference type="Rhea" id="RHEA-COMP:10123"/>
        <dbReference type="Rhea" id="RHEA-COMP:10124"/>
        <dbReference type="ChEBI" id="CHEBI:15377"/>
        <dbReference type="ChEBI" id="CHEBI:15378"/>
        <dbReference type="ChEBI" id="CHEBI:59871"/>
        <dbReference type="ChEBI" id="CHEBI:78442"/>
        <dbReference type="ChEBI" id="CHEBI:79333"/>
        <dbReference type="EC" id="3.1.1.96"/>
    </reaction>
</comment>
<protein>
    <recommendedName>
        <fullName evidence="3">D-aminoacyl-tRNA deacylase</fullName>
        <ecNumber evidence="3">3.1.1.96</ecNumber>
    </recommendedName>
</protein>
<dbReference type="Pfam" id="PF01026">
    <property type="entry name" value="TatD_DNase"/>
    <property type="match status" value="1"/>
</dbReference>
<sequence length="269" mass="30944">MSDIELIDSHCHLIFENFERDLEDVVLRLRSRGVKKLVHACCELTEIPKLKKISHKFHEIYYSVGLHPLEAKKWQQSSKSLLRKSALEDRRVVAIGELGLDFFKNKNKIQQIEALIPQMELAYELQLPVIIHCRDAANEMIEICSDLSRRGKCPDGVLHCWTGTPKEMKQFLNLGFYISFSGIVTFPKAHEIHECAKIVPNDKYLIETDSPFLAPVPHRGKRNEPAFVENVANFMADLRSTELTTIAKESYKNAEDLFKFDLLSRRSSC</sequence>
<comment type="function">
    <text evidence="3">Catalyzes the hydrolysis of D-tyrosyl-tRNA(Tyr).</text>
</comment>
<feature type="binding site" evidence="3 4">
    <location>
        <position position="10"/>
    </location>
    <ligand>
        <name>a divalent metal cation</name>
        <dbReference type="ChEBI" id="CHEBI:60240"/>
        <label>1</label>
    </ligand>
</feature>
<dbReference type="InterPro" id="IPR032466">
    <property type="entry name" value="Metal_Hydrolase"/>
</dbReference>
<comment type="cofactor">
    <cofactor evidence="3">
        <name>a divalent metal cation</name>
        <dbReference type="ChEBI" id="CHEBI:60240"/>
    </cofactor>
    <text evidence="3">Binds 2 divalent metal cations per subunit.</text>
</comment>
<dbReference type="InterPro" id="IPR033665">
    <property type="entry name" value="Deacylase_DTD3"/>
</dbReference>
<dbReference type="FunFam" id="3.20.20.140:FF:000005">
    <property type="entry name" value="TatD family hydrolase"/>
    <property type="match status" value="1"/>
</dbReference>
<dbReference type="GO" id="GO:0046872">
    <property type="term" value="F:metal ion binding"/>
    <property type="evidence" value="ECO:0007669"/>
    <property type="project" value="UniProtKB-KW"/>
</dbReference>
<dbReference type="InterPro" id="IPR001130">
    <property type="entry name" value="TatD-like"/>
</dbReference>
<evidence type="ECO:0000256" key="3">
    <source>
        <dbReference type="HAMAP-Rule" id="MF_02048"/>
    </source>
</evidence>
<comment type="similarity">
    <text evidence="3">Belongs to the metallo-dependent hydrolases superfamily. TatD-type hydrolase family. DTD3 subfamily.</text>
</comment>
<dbReference type="HAMAP" id="MF_02048">
    <property type="entry name" value="Deacylase_DTD3"/>
    <property type="match status" value="1"/>
</dbReference>
<dbReference type="EMBL" id="JAAORC010000002">
    <property type="protein sequence ID" value="MBO8223528.1"/>
    <property type="molecule type" value="Genomic_DNA"/>
</dbReference>
<name>A0A8I1X463_PROMR</name>
<proteinExistence type="inferred from homology"/>
<feature type="binding site" evidence="3">
    <location>
        <position position="97"/>
    </location>
    <ligand>
        <name>a divalent metal cation</name>
        <dbReference type="ChEBI" id="CHEBI:60240"/>
        <label>2</label>
    </ligand>
</feature>
<evidence type="ECO:0000256" key="4">
    <source>
        <dbReference type="PIRSR" id="PIRSR005902-1"/>
    </source>
</evidence>
<dbReference type="GO" id="GO:0051499">
    <property type="term" value="F:D-aminoacyl-tRNA deacylase activity"/>
    <property type="evidence" value="ECO:0007669"/>
    <property type="project" value="UniProtKB-UniRule"/>
</dbReference>
<keyword evidence="1 3" id="KW-0479">Metal-binding</keyword>
<gene>
    <name evidence="3" type="primary">dtd3</name>
    <name evidence="5" type="ORF">HA142_08385</name>
</gene>
<evidence type="ECO:0000313" key="6">
    <source>
        <dbReference type="Proteomes" id="UP000666562"/>
    </source>
</evidence>
<dbReference type="SUPFAM" id="SSF51556">
    <property type="entry name" value="Metallo-dependent hydrolases"/>
    <property type="match status" value="1"/>
</dbReference>
<feature type="binding site" evidence="3 4">
    <location>
        <position position="209"/>
    </location>
    <ligand>
        <name>a divalent metal cation</name>
        <dbReference type="ChEBI" id="CHEBI:60240"/>
        <label>1</label>
    </ligand>
</feature>
<comment type="catalytic activity">
    <reaction evidence="3">
        <text>D-tyrosyl-tRNA(Tyr) + H2O = D-tyrosine + tRNA(Tyr)</text>
        <dbReference type="Rhea" id="RHEA:25347"/>
        <dbReference type="Rhea" id="RHEA-COMP:9707"/>
        <dbReference type="Rhea" id="RHEA-COMP:9872"/>
        <dbReference type="ChEBI" id="CHEBI:15377"/>
        <dbReference type="ChEBI" id="CHEBI:58570"/>
        <dbReference type="ChEBI" id="CHEBI:78442"/>
        <dbReference type="ChEBI" id="CHEBI:78723"/>
    </reaction>
</comment>
<feature type="binding site" evidence="3 4">
    <location>
        <position position="132"/>
    </location>
    <ligand>
        <name>a divalent metal cation</name>
        <dbReference type="ChEBI" id="CHEBI:60240"/>
        <label>2</label>
    </ligand>
</feature>
<dbReference type="InterPro" id="IPR015991">
    <property type="entry name" value="TatD/YcfH-like"/>
</dbReference>
<dbReference type="PANTHER" id="PTHR46124:SF2">
    <property type="entry name" value="D-AMINOACYL-TRNA DEACYLASE"/>
    <property type="match status" value="1"/>
</dbReference>
<dbReference type="PIRSF" id="PIRSF005902">
    <property type="entry name" value="DNase_TatD"/>
    <property type="match status" value="1"/>
</dbReference>
<dbReference type="NCBIfam" id="TIGR00010">
    <property type="entry name" value="YchF/TatD family DNA exonuclease"/>
    <property type="match status" value="1"/>
</dbReference>
<evidence type="ECO:0000256" key="1">
    <source>
        <dbReference type="ARBA" id="ARBA00022723"/>
    </source>
</evidence>
<reference evidence="5" key="1">
    <citation type="submission" date="2020-03" db="EMBL/GenBank/DDBJ databases">
        <title>Genome differentiation and subclade ecological adaptation of Prochlorococcus HLII clade in the global ocean.</title>
        <authorList>
            <person name="Yan W."/>
            <person name="Fen X."/>
            <person name="Zhang W."/>
        </authorList>
    </citation>
    <scope>NUCLEOTIDE SEQUENCE</scope>
    <source>
        <strain evidence="5">XMU1401</strain>
    </source>
</reference>
<accession>A0A8I1X463</accession>
<feature type="binding site" evidence="3 4">
    <location>
        <position position="97"/>
    </location>
    <ligand>
        <name>a divalent metal cation</name>
        <dbReference type="ChEBI" id="CHEBI:60240"/>
        <label>1</label>
    </ligand>
</feature>
<feature type="binding site" evidence="3 4">
    <location>
        <position position="12"/>
    </location>
    <ligand>
        <name>a divalent metal cation</name>
        <dbReference type="ChEBI" id="CHEBI:60240"/>
        <label>1</label>
    </ligand>
</feature>
<dbReference type="GO" id="GO:0019478">
    <property type="term" value="P:D-amino acid catabolic process"/>
    <property type="evidence" value="ECO:0007669"/>
    <property type="project" value="UniProtKB-UniRule"/>
</dbReference>
<dbReference type="GO" id="GO:0005829">
    <property type="term" value="C:cytosol"/>
    <property type="evidence" value="ECO:0007669"/>
    <property type="project" value="TreeGrafter"/>
</dbReference>
<dbReference type="PANTHER" id="PTHR46124">
    <property type="entry name" value="D-AMINOACYL-TRNA DEACYLASE"/>
    <property type="match status" value="1"/>
</dbReference>